<dbReference type="InterPro" id="IPR011650">
    <property type="entry name" value="Peptidase_M20_dimer"/>
</dbReference>
<dbReference type="Pfam" id="PF01546">
    <property type="entry name" value="Peptidase_M20"/>
    <property type="match status" value="1"/>
</dbReference>
<dbReference type="STRING" id="439228.SAMN06295920_11299"/>
<dbReference type="EMBL" id="FUYM01000012">
    <property type="protein sequence ID" value="SKC04530.1"/>
    <property type="molecule type" value="Genomic_DNA"/>
</dbReference>
<reference evidence="6" key="1">
    <citation type="submission" date="2017-02" db="EMBL/GenBank/DDBJ databases">
        <authorList>
            <person name="Varghese N."/>
            <person name="Submissions S."/>
        </authorList>
    </citation>
    <scope>NUCLEOTIDE SEQUENCE [LARGE SCALE GENOMIC DNA]</scope>
    <source>
        <strain evidence="6">UM2</strain>
    </source>
</reference>
<name>A0A1T5G7U1_9SPHN</name>
<dbReference type="SUPFAM" id="SSF53187">
    <property type="entry name" value="Zn-dependent exopeptidases"/>
    <property type="match status" value="1"/>
</dbReference>
<evidence type="ECO:0000313" key="5">
    <source>
        <dbReference type="EMBL" id="SKC04530.1"/>
    </source>
</evidence>
<accession>A0A1T5G7U1</accession>
<evidence type="ECO:0000259" key="4">
    <source>
        <dbReference type="Pfam" id="PF07687"/>
    </source>
</evidence>
<dbReference type="GO" id="GO:0046872">
    <property type="term" value="F:metal ion binding"/>
    <property type="evidence" value="ECO:0007669"/>
    <property type="project" value="UniProtKB-KW"/>
</dbReference>
<keyword evidence="6" id="KW-1185">Reference proteome</keyword>
<evidence type="ECO:0000256" key="1">
    <source>
        <dbReference type="ARBA" id="ARBA00022723"/>
    </source>
</evidence>
<dbReference type="RefSeq" id="WP_079650310.1">
    <property type="nucleotide sequence ID" value="NZ_FUYM01000012.1"/>
</dbReference>
<dbReference type="SUPFAM" id="SSF55031">
    <property type="entry name" value="Bacterial exopeptidase dimerisation domain"/>
    <property type="match status" value="1"/>
</dbReference>
<dbReference type="PANTHER" id="PTHR43808">
    <property type="entry name" value="ACETYLORNITHINE DEACETYLASE"/>
    <property type="match status" value="1"/>
</dbReference>
<keyword evidence="1" id="KW-0479">Metal-binding</keyword>
<dbReference type="Gene3D" id="3.40.630.10">
    <property type="entry name" value="Zn peptidases"/>
    <property type="match status" value="1"/>
</dbReference>
<evidence type="ECO:0000313" key="6">
    <source>
        <dbReference type="Proteomes" id="UP000189818"/>
    </source>
</evidence>
<keyword evidence="3" id="KW-0732">Signal</keyword>
<dbReference type="PANTHER" id="PTHR43808:SF17">
    <property type="entry name" value="PEPTIDASE M20"/>
    <property type="match status" value="1"/>
</dbReference>
<feature type="signal peptide" evidence="3">
    <location>
        <begin position="1"/>
        <end position="25"/>
    </location>
</feature>
<protein>
    <submittedName>
        <fullName evidence="5">Acetylornithine deacetylase/Succinyl-diaminopimelate desuccinylase</fullName>
    </submittedName>
</protein>
<feature type="domain" description="Peptidase M20 dimerisation" evidence="4">
    <location>
        <begin position="221"/>
        <end position="317"/>
    </location>
</feature>
<sequence length="431" mass="45300">MMYKSPIAAVLALALLASTGTPAVAAPSASDLKMARDFRKGHVFAALRKGLSGDYDRFVEELIALTEIAAPTFDEGRRGAAFERLLATAGLEDVHHDETGNVYGLRRGKGRGLIVVAAHLDTVFPAGRIKVERDGDTLRAPGVGDDTLGLAVLPLYARILDRANIRTDADILFVATVGEEQLGNLKGARHLVERSRYAGRITGFVGFEPARVEQVIATGVGSRRFDVHFTGPGGHSFSDFGIVNPAYALAGFLRNLSRIAIPAGTRTSFNVGIVSGGTSINAIPADVSALIDIRSDDQKAIATVEAQMRDFIAQAVREENDARSTRQGRIAAGEKLIGDRPAGKTAPDSTIVRLAAASIMAAGKAPAIDAQSTDANAAMAADIPAIVIGPGIEAGGAHSPKEWVKLNRETDIDNMATALTSIILIANAPKP</sequence>
<dbReference type="AlphaFoldDB" id="A0A1T5G7U1"/>
<gene>
    <name evidence="5" type="ORF">SAMN06295920_11299</name>
</gene>
<dbReference type="InterPro" id="IPR050072">
    <property type="entry name" value="Peptidase_M20A"/>
</dbReference>
<dbReference type="OrthoDB" id="9776600at2"/>
<dbReference type="GO" id="GO:0016787">
    <property type="term" value="F:hydrolase activity"/>
    <property type="evidence" value="ECO:0007669"/>
    <property type="project" value="UniProtKB-KW"/>
</dbReference>
<dbReference type="Pfam" id="PF07687">
    <property type="entry name" value="M20_dimer"/>
    <property type="match status" value="1"/>
</dbReference>
<dbReference type="Proteomes" id="UP000189818">
    <property type="component" value="Unassembled WGS sequence"/>
</dbReference>
<dbReference type="InterPro" id="IPR036264">
    <property type="entry name" value="Bact_exopeptidase_dim_dom"/>
</dbReference>
<proteinExistence type="predicted"/>
<dbReference type="Gene3D" id="3.30.70.360">
    <property type="match status" value="1"/>
</dbReference>
<feature type="chain" id="PRO_5012278733" evidence="3">
    <location>
        <begin position="26"/>
        <end position="431"/>
    </location>
</feature>
<dbReference type="InterPro" id="IPR002933">
    <property type="entry name" value="Peptidase_M20"/>
</dbReference>
<evidence type="ECO:0000256" key="2">
    <source>
        <dbReference type="ARBA" id="ARBA00022801"/>
    </source>
</evidence>
<keyword evidence="2" id="KW-0378">Hydrolase</keyword>
<evidence type="ECO:0000256" key="3">
    <source>
        <dbReference type="SAM" id="SignalP"/>
    </source>
</evidence>
<organism evidence="5 6">
    <name type="scientific">Rhizorhabdus histidinilytica</name>
    <dbReference type="NCBI Taxonomy" id="439228"/>
    <lineage>
        <taxon>Bacteria</taxon>
        <taxon>Pseudomonadati</taxon>
        <taxon>Pseudomonadota</taxon>
        <taxon>Alphaproteobacteria</taxon>
        <taxon>Sphingomonadales</taxon>
        <taxon>Sphingomonadaceae</taxon>
        <taxon>Rhizorhabdus</taxon>
    </lineage>
</organism>